<gene>
    <name evidence="1" type="ORF">Phi13:2_gp055</name>
</gene>
<sequence length="100" mass="11847">MQRNFETLKTAIYRHITENTYNTTPFNLSALGGQFTSYHNKREDNKKELNKIIDNIDIRSIKSTLNKVDEKLLPRWYKKGNYIIDYNNSGELDFIITKTQ</sequence>
<dbReference type="RefSeq" id="YP_008242080.1">
    <property type="nucleotide sequence ID" value="NC_021803.1"/>
</dbReference>
<organism evidence="1 2">
    <name type="scientific">Cellulophaga phage phi13:2</name>
    <dbReference type="NCBI Taxonomy" id="1328030"/>
    <lineage>
        <taxon>Viruses</taxon>
        <taxon>Duplodnaviria</taxon>
        <taxon>Heunggongvirae</taxon>
        <taxon>Uroviricota</taxon>
        <taxon>Caudoviricetes</taxon>
        <taxon>Pachyviridae</taxon>
        <taxon>Baltivirus</taxon>
        <taxon>Baltivirus phi13duo</taxon>
    </lineage>
</organism>
<evidence type="ECO:0000313" key="1">
    <source>
        <dbReference type="EMBL" id="AGO49665.1"/>
    </source>
</evidence>
<dbReference type="GeneID" id="16881395"/>
<name>S0A4G0_9CAUD</name>
<keyword evidence="2" id="KW-1185">Reference proteome</keyword>
<proteinExistence type="predicted"/>
<protein>
    <submittedName>
        <fullName evidence="1">Uncharacterized protein</fullName>
    </submittedName>
</protein>
<dbReference type="KEGG" id="vg:16881395"/>
<dbReference type="Proteomes" id="UP000014736">
    <property type="component" value="Segment"/>
</dbReference>
<evidence type="ECO:0000313" key="2">
    <source>
        <dbReference type="Proteomes" id="UP000014736"/>
    </source>
</evidence>
<reference evidence="2" key="2">
    <citation type="submission" date="2013-03" db="EMBL/GenBank/DDBJ databases">
        <title>The Cellulophaga phages: a novel, diverse, and globally ubiquitous model system.</title>
        <authorList>
            <person name="Holmfeldt K."/>
            <person name="Solonenko N."/>
            <person name="Shah M."/>
            <person name="Corrier K."/>
            <person name="Riemann L."/>
            <person name="VerBerkmoes N.C."/>
            <person name="Sullivan M.B."/>
        </authorList>
    </citation>
    <scope>NUCLEOTIDE SEQUENCE [LARGE SCALE GENOMIC DNA]</scope>
</reference>
<reference evidence="1 2" key="1">
    <citation type="journal article" date="2013" name="Proc. Natl. Acad. Sci. U.S.A.">
        <title>Twelve previously unknown phage genera are ubiquitous in global oceans.</title>
        <authorList>
            <person name="Holmfeldt K."/>
            <person name="Solonenko N."/>
            <person name="Shah M."/>
            <person name="Corrier K."/>
            <person name="Riemann L."/>
            <person name="Verberkmoes N.C."/>
            <person name="Sullivan M.B."/>
        </authorList>
    </citation>
    <scope>NUCLEOTIDE SEQUENCE [LARGE SCALE GENOMIC DNA]</scope>
    <source>
        <strain evidence="1">Phi13:2</strain>
    </source>
</reference>
<dbReference type="EMBL" id="KC821633">
    <property type="protein sequence ID" value="AGO49665.1"/>
    <property type="molecule type" value="Genomic_DNA"/>
</dbReference>
<accession>S0A4G0</accession>